<gene>
    <name evidence="3" type="ORF">HELGO_WM2864</name>
</gene>
<dbReference type="GO" id="GO:0016491">
    <property type="term" value="F:oxidoreductase activity"/>
    <property type="evidence" value="ECO:0007669"/>
    <property type="project" value="InterPro"/>
</dbReference>
<dbReference type="InterPro" id="IPR017937">
    <property type="entry name" value="Thioredoxin_CS"/>
</dbReference>
<dbReference type="InterPro" id="IPR050553">
    <property type="entry name" value="Thioredoxin_ResA/DsbE_sf"/>
</dbReference>
<proteinExistence type="predicted"/>
<dbReference type="GO" id="GO:0016209">
    <property type="term" value="F:antioxidant activity"/>
    <property type="evidence" value="ECO:0007669"/>
    <property type="project" value="InterPro"/>
</dbReference>
<dbReference type="Pfam" id="PF00578">
    <property type="entry name" value="AhpC-TSA"/>
    <property type="match status" value="1"/>
</dbReference>
<feature type="domain" description="Thioredoxin" evidence="2">
    <location>
        <begin position="6"/>
        <end position="136"/>
    </location>
</feature>
<evidence type="ECO:0000259" key="2">
    <source>
        <dbReference type="PROSITE" id="PS51352"/>
    </source>
</evidence>
<protein>
    <submittedName>
        <fullName evidence="3">Protein disulfide oxidoreductase</fullName>
    </submittedName>
</protein>
<dbReference type="PANTHER" id="PTHR42852:SF17">
    <property type="entry name" value="THIOREDOXIN-LIKE PROTEIN HI_1115"/>
    <property type="match status" value="1"/>
</dbReference>
<dbReference type="InterPro" id="IPR013766">
    <property type="entry name" value="Thioredoxin_domain"/>
</dbReference>
<dbReference type="PANTHER" id="PTHR42852">
    <property type="entry name" value="THIOL:DISULFIDE INTERCHANGE PROTEIN DSBE"/>
    <property type="match status" value="1"/>
</dbReference>
<dbReference type="CDD" id="cd03011">
    <property type="entry name" value="TlpA_like_ScsD_MtbDsbE"/>
    <property type="match status" value="1"/>
</dbReference>
<name>A0A6S6SCT9_9BACT</name>
<dbReference type="PROSITE" id="PS00194">
    <property type="entry name" value="THIOREDOXIN_1"/>
    <property type="match status" value="1"/>
</dbReference>
<dbReference type="SUPFAM" id="SSF52833">
    <property type="entry name" value="Thioredoxin-like"/>
    <property type="match status" value="1"/>
</dbReference>
<organism evidence="3">
    <name type="scientific">uncultured Sulfurovum sp</name>
    <dbReference type="NCBI Taxonomy" id="269237"/>
    <lineage>
        <taxon>Bacteria</taxon>
        <taxon>Pseudomonadati</taxon>
        <taxon>Campylobacterota</taxon>
        <taxon>Epsilonproteobacteria</taxon>
        <taxon>Campylobacterales</taxon>
        <taxon>Sulfurovaceae</taxon>
        <taxon>Sulfurovum</taxon>
        <taxon>environmental samples</taxon>
    </lineage>
</organism>
<accession>A0A6S6SCT9</accession>
<dbReference type="InterPro" id="IPR000866">
    <property type="entry name" value="AhpC/TSA"/>
</dbReference>
<dbReference type="EMBL" id="CACVAS010000030">
    <property type="protein sequence ID" value="CAA6804036.1"/>
    <property type="molecule type" value="Genomic_DNA"/>
</dbReference>
<dbReference type="InterPro" id="IPR036249">
    <property type="entry name" value="Thioredoxin-like_sf"/>
</dbReference>
<evidence type="ECO:0000256" key="1">
    <source>
        <dbReference type="ARBA" id="ARBA00023284"/>
    </source>
</evidence>
<reference evidence="3" key="1">
    <citation type="submission" date="2020-01" db="EMBL/GenBank/DDBJ databases">
        <authorList>
            <person name="Meier V. D."/>
            <person name="Meier V D."/>
        </authorList>
    </citation>
    <scope>NUCLEOTIDE SEQUENCE</scope>
    <source>
        <strain evidence="3">HLG_WM_MAG_01</strain>
    </source>
</reference>
<dbReference type="AlphaFoldDB" id="A0A6S6SCT9"/>
<dbReference type="PROSITE" id="PS51352">
    <property type="entry name" value="THIOREDOXIN_2"/>
    <property type="match status" value="1"/>
</dbReference>
<evidence type="ECO:0000313" key="3">
    <source>
        <dbReference type="EMBL" id="CAA6804036.1"/>
    </source>
</evidence>
<sequence>MLRKPELSSTQLPTISETLIDGKVFTVSKNKPVVIHFWATWCPTCKLEAPNIETISKDYTVLSIAVNSGSDDDLQAYMQKEDLHFNVLNDKEGRWANQFNVEAFPTTFIYDGKGELRFTEVGYTSTVGLLARLKLL</sequence>
<dbReference type="Gene3D" id="3.40.30.10">
    <property type="entry name" value="Glutaredoxin"/>
    <property type="match status" value="1"/>
</dbReference>
<keyword evidence="1" id="KW-0676">Redox-active center</keyword>